<keyword evidence="3" id="KW-1185">Reference proteome</keyword>
<feature type="compositionally biased region" description="Low complexity" evidence="1">
    <location>
        <begin position="92"/>
        <end position="101"/>
    </location>
</feature>
<dbReference type="AlphaFoldDB" id="A0A5N6PVK4"/>
<reference evidence="2 3" key="1">
    <citation type="submission" date="2019-05" db="EMBL/GenBank/DDBJ databases">
        <title>Mikania micrantha, genome provides insights into the molecular mechanism of rapid growth.</title>
        <authorList>
            <person name="Liu B."/>
        </authorList>
    </citation>
    <scope>NUCLEOTIDE SEQUENCE [LARGE SCALE GENOMIC DNA]</scope>
    <source>
        <strain evidence="2">NLD-2019</strain>
        <tissue evidence="2">Leaf</tissue>
    </source>
</reference>
<evidence type="ECO:0000313" key="3">
    <source>
        <dbReference type="Proteomes" id="UP000326396"/>
    </source>
</evidence>
<sequence length="136" mass="14582">MMNVGENRARNGVTDCPESQNEEKSKNVRKTRPGGASGSELNGAMIARIVREQLSAYGVLTQHQPYIIAGSGGDHNHTEHNATGGHVETHHTTGTSTTQTTVPNPPQQGCTYQYFASCNPPTFTGKEGAAGLFKWI</sequence>
<evidence type="ECO:0000313" key="2">
    <source>
        <dbReference type="EMBL" id="KAD7117107.1"/>
    </source>
</evidence>
<name>A0A5N6PVK4_9ASTR</name>
<protein>
    <submittedName>
        <fullName evidence="2">Uncharacterized protein</fullName>
    </submittedName>
</protein>
<feature type="region of interest" description="Disordered" evidence="1">
    <location>
        <begin position="80"/>
        <end position="104"/>
    </location>
</feature>
<organism evidence="2 3">
    <name type="scientific">Mikania micrantha</name>
    <name type="common">bitter vine</name>
    <dbReference type="NCBI Taxonomy" id="192012"/>
    <lineage>
        <taxon>Eukaryota</taxon>
        <taxon>Viridiplantae</taxon>
        <taxon>Streptophyta</taxon>
        <taxon>Embryophyta</taxon>
        <taxon>Tracheophyta</taxon>
        <taxon>Spermatophyta</taxon>
        <taxon>Magnoliopsida</taxon>
        <taxon>eudicotyledons</taxon>
        <taxon>Gunneridae</taxon>
        <taxon>Pentapetalae</taxon>
        <taxon>asterids</taxon>
        <taxon>campanulids</taxon>
        <taxon>Asterales</taxon>
        <taxon>Asteraceae</taxon>
        <taxon>Asteroideae</taxon>
        <taxon>Heliantheae alliance</taxon>
        <taxon>Eupatorieae</taxon>
        <taxon>Mikania</taxon>
    </lineage>
</organism>
<feature type="region of interest" description="Disordered" evidence="1">
    <location>
        <begin position="1"/>
        <end position="41"/>
    </location>
</feature>
<evidence type="ECO:0000256" key="1">
    <source>
        <dbReference type="SAM" id="MobiDB-lite"/>
    </source>
</evidence>
<comment type="caution">
    <text evidence="2">The sequence shown here is derived from an EMBL/GenBank/DDBJ whole genome shotgun (WGS) entry which is preliminary data.</text>
</comment>
<proteinExistence type="predicted"/>
<dbReference type="Proteomes" id="UP000326396">
    <property type="component" value="Linkage Group LG10"/>
</dbReference>
<gene>
    <name evidence="2" type="ORF">E3N88_04375</name>
</gene>
<accession>A0A5N6PVK4</accession>
<dbReference type="EMBL" id="SZYD01000002">
    <property type="protein sequence ID" value="KAD7117107.1"/>
    <property type="molecule type" value="Genomic_DNA"/>
</dbReference>